<dbReference type="RefSeq" id="WP_185100677.1">
    <property type="nucleotide sequence ID" value="NZ_BAAAXY010000141.1"/>
</dbReference>
<comment type="caution">
    <text evidence="1">The sequence shown here is derived from an EMBL/GenBank/DDBJ whole genome shotgun (WGS) entry which is preliminary data.</text>
</comment>
<evidence type="ECO:0000313" key="2">
    <source>
        <dbReference type="Proteomes" id="UP000565579"/>
    </source>
</evidence>
<dbReference type="Proteomes" id="UP000565579">
    <property type="component" value="Unassembled WGS sequence"/>
</dbReference>
<name>A0A7X0NM21_9ACTN</name>
<proteinExistence type="predicted"/>
<keyword evidence="2" id="KW-1185">Reference proteome</keyword>
<dbReference type="AlphaFoldDB" id="A0A7X0NM21"/>
<sequence length="57" mass="5923">MAQALGGPDARGRVETTRARLNRLTALDWPTQHEPGLFSIAAGINGHALGGVANDEA</sequence>
<reference evidence="1 2" key="1">
    <citation type="submission" date="2020-08" db="EMBL/GenBank/DDBJ databases">
        <title>Sequencing the genomes of 1000 actinobacteria strains.</title>
        <authorList>
            <person name="Klenk H.-P."/>
        </authorList>
    </citation>
    <scope>NUCLEOTIDE SEQUENCE [LARGE SCALE GENOMIC DNA]</scope>
    <source>
        <strain evidence="1 2">DSM 43768</strain>
    </source>
</reference>
<dbReference type="EMBL" id="JACHMI010000001">
    <property type="protein sequence ID" value="MBB6545900.1"/>
    <property type="molecule type" value="Genomic_DNA"/>
</dbReference>
<organism evidence="1 2">
    <name type="scientific">Nonomuraea rubra</name>
    <dbReference type="NCBI Taxonomy" id="46180"/>
    <lineage>
        <taxon>Bacteria</taxon>
        <taxon>Bacillati</taxon>
        <taxon>Actinomycetota</taxon>
        <taxon>Actinomycetes</taxon>
        <taxon>Streptosporangiales</taxon>
        <taxon>Streptosporangiaceae</taxon>
        <taxon>Nonomuraea</taxon>
    </lineage>
</organism>
<gene>
    <name evidence="1" type="ORF">HD593_000695</name>
</gene>
<evidence type="ECO:0000313" key="1">
    <source>
        <dbReference type="EMBL" id="MBB6545900.1"/>
    </source>
</evidence>
<protein>
    <submittedName>
        <fullName evidence="1">Uncharacterized protein</fullName>
    </submittedName>
</protein>
<accession>A0A7X0NM21</accession>